<feature type="region of interest" description="Disordered" evidence="1">
    <location>
        <begin position="1"/>
        <end position="44"/>
    </location>
</feature>
<name>A0A5C3P1A3_9APHY</name>
<feature type="compositionally biased region" description="Polar residues" evidence="1">
    <location>
        <begin position="22"/>
        <end position="31"/>
    </location>
</feature>
<evidence type="ECO:0000256" key="1">
    <source>
        <dbReference type="SAM" id="MobiDB-lite"/>
    </source>
</evidence>
<dbReference type="InParanoid" id="A0A5C3P1A3"/>
<evidence type="ECO:0000313" key="3">
    <source>
        <dbReference type="Proteomes" id="UP000308197"/>
    </source>
</evidence>
<evidence type="ECO:0000313" key="2">
    <source>
        <dbReference type="EMBL" id="TFK82090.1"/>
    </source>
</evidence>
<feature type="compositionally biased region" description="Low complexity" evidence="1">
    <location>
        <begin position="32"/>
        <end position="43"/>
    </location>
</feature>
<keyword evidence="3" id="KW-1185">Reference proteome</keyword>
<protein>
    <submittedName>
        <fullName evidence="2">Uncharacterized protein</fullName>
    </submittedName>
</protein>
<proteinExistence type="predicted"/>
<organism evidence="2 3">
    <name type="scientific">Polyporus arcularius HHB13444</name>
    <dbReference type="NCBI Taxonomy" id="1314778"/>
    <lineage>
        <taxon>Eukaryota</taxon>
        <taxon>Fungi</taxon>
        <taxon>Dikarya</taxon>
        <taxon>Basidiomycota</taxon>
        <taxon>Agaricomycotina</taxon>
        <taxon>Agaricomycetes</taxon>
        <taxon>Polyporales</taxon>
        <taxon>Polyporaceae</taxon>
        <taxon>Polyporus</taxon>
    </lineage>
</organism>
<dbReference type="AlphaFoldDB" id="A0A5C3P1A3"/>
<dbReference type="EMBL" id="ML211522">
    <property type="protein sequence ID" value="TFK82090.1"/>
    <property type="molecule type" value="Genomic_DNA"/>
</dbReference>
<accession>A0A5C3P1A3</accession>
<sequence>MPHSHRICGTRHGANPGLIGPQESSPWQSSPRTRTTTATARGRSGVRRLRVPSLQDVLVIRPEYIWLRETIETGYLRADNAIVVTGHPGIGKKSWLLELLLHHLERKRPTAIHLFGDNCVTFNDEGATLRGARDRVQMTKDYWALSAANITIKQPCLAFRGSQARIIQASSPRPDRWKGWQKYRSGMVLVSDLPRPLEIGAIVRELGLDVAEAYRYIDKWGPCTRTVLDLLSRPSESRASVEDGLTKAAKTAAKAICAGPAAYANPERQRTPSVGFAILFMLPHWLLDPDISLVASSGQSISQIPTPYLAEILHRERQSLAKNS</sequence>
<reference evidence="2 3" key="1">
    <citation type="journal article" date="2019" name="Nat. Ecol. Evol.">
        <title>Megaphylogeny resolves global patterns of mushroom evolution.</title>
        <authorList>
            <person name="Varga T."/>
            <person name="Krizsan K."/>
            <person name="Foldi C."/>
            <person name="Dima B."/>
            <person name="Sanchez-Garcia M."/>
            <person name="Sanchez-Ramirez S."/>
            <person name="Szollosi G.J."/>
            <person name="Szarkandi J.G."/>
            <person name="Papp V."/>
            <person name="Albert L."/>
            <person name="Andreopoulos W."/>
            <person name="Angelini C."/>
            <person name="Antonin V."/>
            <person name="Barry K.W."/>
            <person name="Bougher N.L."/>
            <person name="Buchanan P."/>
            <person name="Buyck B."/>
            <person name="Bense V."/>
            <person name="Catcheside P."/>
            <person name="Chovatia M."/>
            <person name="Cooper J."/>
            <person name="Damon W."/>
            <person name="Desjardin D."/>
            <person name="Finy P."/>
            <person name="Geml J."/>
            <person name="Haridas S."/>
            <person name="Hughes K."/>
            <person name="Justo A."/>
            <person name="Karasinski D."/>
            <person name="Kautmanova I."/>
            <person name="Kiss B."/>
            <person name="Kocsube S."/>
            <person name="Kotiranta H."/>
            <person name="LaButti K.M."/>
            <person name="Lechner B.E."/>
            <person name="Liimatainen K."/>
            <person name="Lipzen A."/>
            <person name="Lukacs Z."/>
            <person name="Mihaltcheva S."/>
            <person name="Morgado L.N."/>
            <person name="Niskanen T."/>
            <person name="Noordeloos M.E."/>
            <person name="Ohm R.A."/>
            <person name="Ortiz-Santana B."/>
            <person name="Ovrebo C."/>
            <person name="Racz N."/>
            <person name="Riley R."/>
            <person name="Savchenko A."/>
            <person name="Shiryaev A."/>
            <person name="Soop K."/>
            <person name="Spirin V."/>
            <person name="Szebenyi C."/>
            <person name="Tomsovsky M."/>
            <person name="Tulloss R.E."/>
            <person name="Uehling J."/>
            <person name="Grigoriev I.V."/>
            <person name="Vagvolgyi C."/>
            <person name="Papp T."/>
            <person name="Martin F.M."/>
            <person name="Miettinen O."/>
            <person name="Hibbett D.S."/>
            <person name="Nagy L.G."/>
        </authorList>
    </citation>
    <scope>NUCLEOTIDE SEQUENCE [LARGE SCALE GENOMIC DNA]</scope>
    <source>
        <strain evidence="2 3">HHB13444</strain>
    </source>
</reference>
<gene>
    <name evidence="2" type="ORF">K466DRAFT_590791</name>
</gene>
<dbReference type="Proteomes" id="UP000308197">
    <property type="component" value="Unassembled WGS sequence"/>
</dbReference>